<dbReference type="PANTHER" id="PTHR47064">
    <property type="entry name" value="PUTATIVE (AFU_ORTHOLOGUE AFUA_1G08990)-RELATED"/>
    <property type="match status" value="1"/>
</dbReference>
<evidence type="ECO:0000259" key="2">
    <source>
        <dbReference type="Pfam" id="PF08450"/>
    </source>
</evidence>
<keyword evidence="1" id="KW-0472">Membrane</keyword>
<keyword evidence="3" id="KW-0378">Hydrolase</keyword>
<keyword evidence="1" id="KW-1133">Transmembrane helix</keyword>
<dbReference type="InterPro" id="IPR013658">
    <property type="entry name" value="SGL"/>
</dbReference>
<protein>
    <submittedName>
        <fullName evidence="3">Lactonohydrolase</fullName>
    </submittedName>
</protein>
<gene>
    <name evidence="3" type="ORF">PHSY_002891</name>
</gene>
<proteinExistence type="predicted"/>
<dbReference type="RefSeq" id="XP_012188903.1">
    <property type="nucleotide sequence ID" value="XM_012333513.1"/>
</dbReference>
<dbReference type="InterPro" id="IPR052988">
    <property type="entry name" value="Oryzine_lactonohydrolase"/>
</dbReference>
<name>R9P218_PSEHS</name>
<organism evidence="3 4">
    <name type="scientific">Pseudozyma hubeiensis (strain SY62)</name>
    <name type="common">Yeast</name>
    <dbReference type="NCBI Taxonomy" id="1305764"/>
    <lineage>
        <taxon>Eukaryota</taxon>
        <taxon>Fungi</taxon>
        <taxon>Dikarya</taxon>
        <taxon>Basidiomycota</taxon>
        <taxon>Ustilaginomycotina</taxon>
        <taxon>Ustilaginomycetes</taxon>
        <taxon>Ustilaginales</taxon>
        <taxon>Ustilaginaceae</taxon>
        <taxon>Pseudozyma</taxon>
    </lineage>
</organism>
<reference evidence="4" key="1">
    <citation type="journal article" date="2013" name="Genome Announc.">
        <title>Draft genome sequence of the basidiomycetous yeast-like fungus Pseudozyma hubeiensis SY62, which produces an abundant amount of the biosurfactant mannosylerythritol lipids.</title>
        <authorList>
            <person name="Konishi M."/>
            <person name="Hatada Y."/>
            <person name="Horiuchi J."/>
        </authorList>
    </citation>
    <scope>NUCLEOTIDE SEQUENCE [LARGE SCALE GENOMIC DNA]</scope>
    <source>
        <strain evidence="4">SY62</strain>
    </source>
</reference>
<evidence type="ECO:0000313" key="4">
    <source>
        <dbReference type="Proteomes" id="UP000014071"/>
    </source>
</evidence>
<dbReference type="STRING" id="1305764.R9P218"/>
<dbReference type="HOGENOM" id="CLU_036110_1_2_1"/>
<keyword evidence="4" id="KW-1185">Reference proteome</keyword>
<dbReference type="AlphaFoldDB" id="R9P218"/>
<dbReference type="PANTHER" id="PTHR47064:SF2">
    <property type="entry name" value="SMP-30_GLUCONOLACTONASE_LRE-LIKE REGION DOMAIN-CONTAINING PROTEIN-RELATED"/>
    <property type="match status" value="1"/>
</dbReference>
<evidence type="ECO:0000313" key="3">
    <source>
        <dbReference type="EMBL" id="GAC95316.1"/>
    </source>
</evidence>
<dbReference type="GeneID" id="24108182"/>
<dbReference type="EMBL" id="DF238793">
    <property type="protein sequence ID" value="GAC95316.1"/>
    <property type="molecule type" value="Genomic_DNA"/>
</dbReference>
<dbReference type="Gene3D" id="2.120.10.30">
    <property type="entry name" value="TolB, C-terminal domain"/>
    <property type="match status" value="1"/>
</dbReference>
<dbReference type="Pfam" id="PF08450">
    <property type="entry name" value="SGL"/>
    <property type="match status" value="1"/>
</dbReference>
<dbReference type="eggNOG" id="ENOG502RZSA">
    <property type="taxonomic scope" value="Eukaryota"/>
</dbReference>
<dbReference type="Proteomes" id="UP000014071">
    <property type="component" value="Unassembled WGS sequence"/>
</dbReference>
<dbReference type="SUPFAM" id="SSF63829">
    <property type="entry name" value="Calcium-dependent phosphotriesterase"/>
    <property type="match status" value="1"/>
</dbReference>
<keyword evidence="1" id="KW-0812">Transmembrane</keyword>
<feature type="transmembrane region" description="Helical" evidence="1">
    <location>
        <begin position="45"/>
        <end position="67"/>
    </location>
</feature>
<dbReference type="GO" id="GO:0016787">
    <property type="term" value="F:hydrolase activity"/>
    <property type="evidence" value="ECO:0007669"/>
    <property type="project" value="UniProtKB-KW"/>
</dbReference>
<evidence type="ECO:0000256" key="1">
    <source>
        <dbReference type="SAM" id="Phobius"/>
    </source>
</evidence>
<dbReference type="InterPro" id="IPR011042">
    <property type="entry name" value="6-blade_b-propeller_TolB-like"/>
</dbReference>
<accession>R9P218</accession>
<dbReference type="OrthoDB" id="423498at2759"/>
<sequence length="489" mass="53746">MPAAPDQRSGNSDRAGHPVGRSWISLCTTVFSTRAQATDRSIRSLWSAAIHLLVILTPTTIVGSYHYHRRRRNVPSLFRAVTVTSVPSQTINTGFTMTVATDKHQVGIVSLDADFDRLIGSSAGMRKLLVDSKDQQTFHEAGVYLSKHDKVYLSSNRLEDAKYGQRAIIVGVPLGAIPVASNDADRSQERILAPLSAEDQQKLWSQLEIIEDLPQHLAMPNGATKWDDSSLLWCEQGLDSRKVASTLVIHNVDGHKTQSALSEFQGKPFSSLNDVVKHPTTGCVFFTDPDYGVEQSFKDSNKQYAPNGVYVWNPATSKVKLLDATNYVKPNGVTFVPWSAKDGSGLLITTDTGRFRFHRNDKMGDFYVDDNGPSLIYSYRVRADSESNDGLPAVDVESRREFAQSTSGVPDGIHVDTEGNVWAGHGNGVHVYKPQPDGSGNLIGKFVLPGDKGVANFCWAGKTPSGQYRQLLFAEDELWEVLIDVNGHD</sequence>
<feature type="domain" description="SMP-30/Gluconolactonase/LRE-like region" evidence="2">
    <location>
        <begin position="247"/>
        <end position="462"/>
    </location>
</feature>